<organism evidence="1 2">
    <name type="scientific">Echinicola strongylocentroti</name>
    <dbReference type="NCBI Taxonomy" id="1795355"/>
    <lineage>
        <taxon>Bacteria</taxon>
        <taxon>Pseudomonadati</taxon>
        <taxon>Bacteroidota</taxon>
        <taxon>Cytophagia</taxon>
        <taxon>Cytophagales</taxon>
        <taxon>Cyclobacteriaceae</taxon>
        <taxon>Echinicola</taxon>
    </lineage>
</organism>
<dbReference type="Proteomes" id="UP000248688">
    <property type="component" value="Chromosome"/>
</dbReference>
<dbReference type="EMBL" id="CP030041">
    <property type="protein sequence ID" value="AWW32132.1"/>
    <property type="molecule type" value="Genomic_DNA"/>
</dbReference>
<dbReference type="Gene3D" id="1.25.40.390">
    <property type="match status" value="1"/>
</dbReference>
<accession>A0A2Z4ILY6</accession>
<dbReference type="InterPro" id="IPR011990">
    <property type="entry name" value="TPR-like_helical_dom_sf"/>
</dbReference>
<reference evidence="1 2" key="1">
    <citation type="submission" date="2018-06" db="EMBL/GenBank/DDBJ databases">
        <title>Echinicola strongylocentroti sp. nov., isolated from a sea urchin Strongylocentrotus intermedius.</title>
        <authorList>
            <person name="Bae S.S."/>
        </authorList>
    </citation>
    <scope>NUCLEOTIDE SEQUENCE [LARGE SCALE GENOMIC DNA]</scope>
    <source>
        <strain evidence="1 2">MEBiC08714</strain>
    </source>
</reference>
<proteinExistence type="predicted"/>
<keyword evidence="2" id="KW-1185">Reference proteome</keyword>
<dbReference type="OrthoDB" id="973072at2"/>
<protein>
    <submittedName>
        <fullName evidence="1">SusD/RagB family nutrient-binding outer membrane lipoprotein</fullName>
    </submittedName>
</protein>
<dbReference type="SUPFAM" id="SSF48452">
    <property type="entry name" value="TPR-like"/>
    <property type="match status" value="1"/>
</dbReference>
<name>A0A2Z4ILY6_9BACT</name>
<dbReference type="PROSITE" id="PS51257">
    <property type="entry name" value="PROKAR_LIPOPROTEIN"/>
    <property type="match status" value="1"/>
</dbReference>
<dbReference type="InterPro" id="IPR041662">
    <property type="entry name" value="SusD-like_2"/>
</dbReference>
<dbReference type="RefSeq" id="WP_112785505.1">
    <property type="nucleotide sequence ID" value="NZ_CP030041.1"/>
</dbReference>
<evidence type="ECO:0000313" key="1">
    <source>
        <dbReference type="EMBL" id="AWW32132.1"/>
    </source>
</evidence>
<keyword evidence="1" id="KW-0449">Lipoprotein</keyword>
<dbReference type="AlphaFoldDB" id="A0A2Z4ILY6"/>
<dbReference type="KEGG" id="est:DN752_19415"/>
<dbReference type="Pfam" id="PF12771">
    <property type="entry name" value="SusD-like_2"/>
    <property type="match status" value="1"/>
</dbReference>
<gene>
    <name evidence="1" type="ORF">DN752_19415</name>
</gene>
<sequence>MMNYFKFIKTTISIGTFILGLSSCEEFIDINADPSNPTVPETNLLLPATQLAIVGNFDGVNRGASAVAQHRASGSLNRYNQTGATFESSWIGFYTEAIPDLETIILQGSVEENWGYVAIAKLQKAFLFSVIVDLWGNAPYFQVATEPDPVFDDGAIIYEDLMTLVDEAMVDMERDFNVLSSSDLFYQGDRGKWVKMANSLKLKLLLQTRNVDPAASRAGILELLENGEFINDNEDDFTFLYGSNTAPNSRHPWYANGYSTSRDGYMSMVVVDRLKEQDDPRLRYYIFRIDENAGLANSQVGEGYYGRYPGDGTSSPADLTTRAITGLYPAAGLYDNGVIPSLTEDNIYLNNIGAVEGASSNSFINALFVNGDGTGAGVQPFITNCMVKFYRAEAALTLDTGEDAGELLRQAVESHFETINEMSTSFPVSPESVQGFIDRLLEEFDAADDQGKMEILMMQKWIAMYGNGVESYNDYRRTGLPELEPLMAPLDVFPERYFYAETEMTSNQTVLGDREQIQRNQQITPVFWKE</sequence>
<evidence type="ECO:0000313" key="2">
    <source>
        <dbReference type="Proteomes" id="UP000248688"/>
    </source>
</evidence>